<evidence type="ECO:0000256" key="1">
    <source>
        <dbReference type="PROSITE-ProRule" id="PRU00221"/>
    </source>
</evidence>
<dbReference type="PROSITE" id="PS50294">
    <property type="entry name" value="WD_REPEATS_REGION"/>
    <property type="match status" value="1"/>
</dbReference>
<evidence type="ECO:0000256" key="2">
    <source>
        <dbReference type="SAM" id="MobiDB-lite"/>
    </source>
</evidence>
<dbReference type="Proteomes" id="UP000018144">
    <property type="component" value="Unassembled WGS sequence"/>
</dbReference>
<keyword evidence="4" id="KW-1185">Reference proteome</keyword>
<dbReference type="EMBL" id="HF935596">
    <property type="protein sequence ID" value="CCX31396.1"/>
    <property type="molecule type" value="Genomic_DNA"/>
</dbReference>
<feature type="compositionally biased region" description="Basic and acidic residues" evidence="2">
    <location>
        <begin position="367"/>
        <end position="378"/>
    </location>
</feature>
<evidence type="ECO:0000313" key="4">
    <source>
        <dbReference type="Proteomes" id="UP000018144"/>
    </source>
</evidence>
<feature type="region of interest" description="Disordered" evidence="2">
    <location>
        <begin position="1"/>
        <end position="75"/>
    </location>
</feature>
<organism evidence="3 4">
    <name type="scientific">Pyronema omphalodes (strain CBS 100304)</name>
    <name type="common">Pyronema confluens</name>
    <dbReference type="NCBI Taxonomy" id="1076935"/>
    <lineage>
        <taxon>Eukaryota</taxon>
        <taxon>Fungi</taxon>
        <taxon>Dikarya</taxon>
        <taxon>Ascomycota</taxon>
        <taxon>Pezizomycotina</taxon>
        <taxon>Pezizomycetes</taxon>
        <taxon>Pezizales</taxon>
        <taxon>Pyronemataceae</taxon>
        <taxon>Pyronema</taxon>
    </lineage>
</organism>
<dbReference type="PANTHER" id="PTHR43991">
    <property type="entry name" value="WD REPEAT PROTEIN (AFU_ORTHOLOGUE AFUA_8G05640)-RELATED"/>
    <property type="match status" value="1"/>
</dbReference>
<dbReference type="AlphaFoldDB" id="U4LU68"/>
<dbReference type="PANTHER" id="PTHR43991:SF12">
    <property type="entry name" value="WD REPEAT PROTEIN (AFU_ORTHOLOGUE AFUA_8G05640)"/>
    <property type="match status" value="1"/>
</dbReference>
<protein>
    <submittedName>
        <fullName evidence="3">Similar to Uncharacterized protein C4G3.03 acc. no. P87229</fullName>
    </submittedName>
</protein>
<name>U4LU68_PYROM</name>
<dbReference type="SUPFAM" id="SSF50978">
    <property type="entry name" value="WD40 repeat-like"/>
    <property type="match status" value="1"/>
</dbReference>
<dbReference type="PROSITE" id="PS50082">
    <property type="entry name" value="WD_REPEATS_2"/>
    <property type="match status" value="1"/>
</dbReference>
<sequence>MPTAVPARVPNNLGEPQTPPRRRHRPFDIGNTAGLNIAASRSGVSSWDDDVPTLSSSVDSDFGGGAPITPQDVRGSLRVRGKTRFSERLYETDDDSDGEMAVGFNMQMDNIMMVDDAFRLEDLEEGEMLDSERTPRLGQGRFTDVAEQDEDEQEGHEEEQECEFEFEAEANNRGIAMREVEEVQEEEGAEEMEMEDEEQEESEDEDVSDSDSVALERLMNSLSPHTRGLLSSSYLENQPVTLLFGDSFPPGSPEANMIHSTTIDPIEISLSSPSYPSSDSDFDEDDLMSLTGPIDWTVPDPDHSLGFFPANEEVFGNASVSQDVDIYNEPFGAFCTRLWELNYGILRHRRESCPGITAGPKQVQDWSDSRKEISANDSEHEDGETWNGDPQGIPWEDFGLNPTAVRRWRHRSYRSYRNCHETDPTKRAIPVPPSTSPLYTFQRHFPCEPRISHFQLRHLLAVSDRNNIFYSTARTVEAYHPITKQSSTILELSDFLRPSTLAANTDVLIAGGYHGTFALLPLAASDSAMAHYGTITNHENAITNHISLPPSSYRNSEAAISSNDNSMRLLDLPTLRITDTHSYPFPLNSSALSTDGRLRLLVGDSCNTLIVSAQSGRVERELVGHSDYGFCAAWGNDGYSFVTGNQDMTVRLWDARMWRETRKWRARMSAARSICWADSSKLVVAEGADYVHIIDTKSGSVSEEEYCGGYSGSSDMDFKEVIDQNEGMSADGYVWNEGGTWVSGGGARPRKGEKGQTLEIFGEIGGIGVTEGELVVANCDKLVGGIMTYTRSVWNKKEGERRRCIGAAADLFV</sequence>
<proteinExistence type="predicted"/>
<dbReference type="InterPro" id="IPR015943">
    <property type="entry name" value="WD40/YVTN_repeat-like_dom_sf"/>
</dbReference>
<dbReference type="SMART" id="SM00320">
    <property type="entry name" value="WD40"/>
    <property type="match status" value="2"/>
</dbReference>
<dbReference type="STRING" id="1076935.U4LU68"/>
<keyword evidence="1" id="KW-0853">WD repeat</keyword>
<reference evidence="3 4" key="1">
    <citation type="journal article" date="2013" name="PLoS Genet.">
        <title>The genome and development-dependent transcriptomes of Pyronema confluens: a window into fungal evolution.</title>
        <authorList>
            <person name="Traeger S."/>
            <person name="Altegoer F."/>
            <person name="Freitag M."/>
            <person name="Gabaldon T."/>
            <person name="Kempken F."/>
            <person name="Kumar A."/>
            <person name="Marcet-Houben M."/>
            <person name="Poggeler S."/>
            <person name="Stajich J.E."/>
            <person name="Nowrousian M."/>
        </authorList>
    </citation>
    <scope>NUCLEOTIDE SEQUENCE [LARGE SCALE GENOMIC DNA]</scope>
    <source>
        <strain evidence="4">CBS 100304</strain>
        <tissue evidence="3">Vegetative mycelium</tissue>
    </source>
</reference>
<feature type="region of interest" description="Disordered" evidence="2">
    <location>
        <begin position="358"/>
        <end position="393"/>
    </location>
</feature>
<dbReference type="InterPro" id="IPR001680">
    <property type="entry name" value="WD40_rpt"/>
</dbReference>
<feature type="region of interest" description="Disordered" evidence="2">
    <location>
        <begin position="146"/>
        <end position="165"/>
    </location>
</feature>
<accession>U4LU68</accession>
<dbReference type="eggNOG" id="ENOG502QPI7">
    <property type="taxonomic scope" value="Eukaryota"/>
</dbReference>
<evidence type="ECO:0000313" key="3">
    <source>
        <dbReference type="EMBL" id="CCX31396.1"/>
    </source>
</evidence>
<feature type="compositionally biased region" description="Acidic residues" evidence="2">
    <location>
        <begin position="182"/>
        <end position="209"/>
    </location>
</feature>
<dbReference type="OrthoDB" id="20669at2759"/>
<dbReference type="InterPro" id="IPR036322">
    <property type="entry name" value="WD40_repeat_dom_sf"/>
</dbReference>
<feature type="region of interest" description="Disordered" evidence="2">
    <location>
        <begin position="181"/>
        <end position="211"/>
    </location>
</feature>
<feature type="repeat" description="WD" evidence="1">
    <location>
        <begin position="622"/>
        <end position="663"/>
    </location>
</feature>
<dbReference type="Gene3D" id="2.130.10.10">
    <property type="entry name" value="YVTN repeat-like/Quinoprotein amine dehydrogenase"/>
    <property type="match status" value="1"/>
</dbReference>
<gene>
    <name evidence="3" type="ORF">PCON_10743</name>
</gene>